<evidence type="ECO:0000313" key="2">
    <source>
        <dbReference type="EMBL" id="ERH17935.1"/>
    </source>
</evidence>
<evidence type="ECO:0000313" key="3">
    <source>
        <dbReference type="Proteomes" id="UP000016498"/>
    </source>
</evidence>
<dbReference type="AlphaFoldDB" id="U1PP61"/>
<feature type="region of interest" description="Disordered" evidence="1">
    <location>
        <begin position="9"/>
        <end position="42"/>
    </location>
</feature>
<proteinExistence type="predicted"/>
<name>U1PP61_9ACTO</name>
<evidence type="ECO:0000256" key="1">
    <source>
        <dbReference type="SAM" id="MobiDB-lite"/>
    </source>
</evidence>
<dbReference type="HOGENOM" id="CLU_3039585_0_0_11"/>
<feature type="compositionally biased region" description="Low complexity" evidence="1">
    <location>
        <begin position="19"/>
        <end position="28"/>
    </location>
</feature>
<comment type="caution">
    <text evidence="2">The sequence shown here is derived from an EMBL/GenBank/DDBJ whole genome shotgun (WGS) entry which is preliminary data.</text>
</comment>
<dbReference type="Proteomes" id="UP000016498">
    <property type="component" value="Unassembled WGS sequence"/>
</dbReference>
<dbReference type="EMBL" id="AWSD01000241">
    <property type="protein sequence ID" value="ERH17935.1"/>
    <property type="molecule type" value="Genomic_DNA"/>
</dbReference>
<protein>
    <submittedName>
        <fullName evidence="2">Uncharacterized protein</fullName>
    </submittedName>
</protein>
<accession>U1PP61</accession>
<organism evidence="2 3">
    <name type="scientific">Actinomyces johnsonii F0510</name>
    <dbReference type="NCBI Taxonomy" id="1227262"/>
    <lineage>
        <taxon>Bacteria</taxon>
        <taxon>Bacillati</taxon>
        <taxon>Actinomycetota</taxon>
        <taxon>Actinomycetes</taxon>
        <taxon>Actinomycetales</taxon>
        <taxon>Actinomycetaceae</taxon>
        <taxon>Actinomyces</taxon>
    </lineage>
</organism>
<reference evidence="2 3" key="1">
    <citation type="submission" date="2013-06" db="EMBL/GenBank/DDBJ databases">
        <authorList>
            <person name="Weinstock G."/>
            <person name="Sodergren E."/>
            <person name="Lobos E.A."/>
            <person name="Fulton L."/>
            <person name="Fulton R."/>
            <person name="Courtney L."/>
            <person name="Fronick C."/>
            <person name="O'Laughlin M."/>
            <person name="Godfrey J."/>
            <person name="Wilson R.M."/>
            <person name="Miner T."/>
            <person name="Farmer C."/>
            <person name="Delehaunty K."/>
            <person name="Cordes M."/>
            <person name="Minx P."/>
            <person name="Tomlinson C."/>
            <person name="Chen J."/>
            <person name="Wollam A."/>
            <person name="Pepin K.H."/>
            <person name="Bhonagiri V."/>
            <person name="Zhang X."/>
            <person name="Warren W."/>
            <person name="Mitreva M."/>
            <person name="Mardis E.R."/>
            <person name="Wilson R.K."/>
        </authorList>
    </citation>
    <scope>NUCLEOTIDE SEQUENCE [LARGE SCALE GENOMIC DNA]</scope>
    <source>
        <strain evidence="2 3">F0510</strain>
    </source>
</reference>
<sequence>MSMWAVQALSTRHEEAIRTGRTSGPSRGRAAEHGGRDVGAGATGMRERYTFVLDLH</sequence>
<gene>
    <name evidence="2" type="ORF">HMPREF1549_02212</name>
</gene>